<evidence type="ECO:0000313" key="2">
    <source>
        <dbReference type="EMBL" id="QMU30464.1"/>
    </source>
</evidence>
<protein>
    <submittedName>
        <fullName evidence="2">Uncharacterized protein</fullName>
    </submittedName>
</protein>
<sequence>MRSLKLQIGLLFLFSVYHTCTFAQNTGISDVNRTPDASAVLDVYSTSKGVLVPRLNEAQRTAIASPAIGLLVYQTDGATPGFYYYTGTTWTPIASGSGSRWTLEPSTSNIYYNSGFVGVGVTNPRNQLVVNNNLEIRRTGTATDISQLIFSNTANQGNFRIGGDGGDIFWQGGGGQSLQMGSFWTTILTGDRQSAAFPAFITGSTIPNRSVLVRSSRNASIPLSIQGNSSSQTANLTEWLNATGTAINVVSSAGNLGLGVTTPTQKLDVAGNINLSGAFMPNNAPGTAGQILQSAGANAYPTWVDLSTATNNLNWALGGNNLAGIKTLGTTTNFDLPFITNNTEKMRISATGNVGIGSTTFDATNPEKLLVNTGTTTSVNAIVARGNINKYFQTNIQNLSTGNQASSDIVATANNGTETSFFVNLGINGSGFVYSQANNLIAAGAANDGYLLSAGNNFHIVNSNATKDIVFTTGGTATTNEAMRLTAARNLGIGLTPTQKLDVLGNFKLNGAFMPNGNAGTAGQVLQSAGANASPVWVTAGASSSWALGGNSVAALNSLGTTSNFDLPIITNNAEKMRVLANGNIGIGLTAPAEKLDVNGNIRLSATSNTTPRRIMFANTGSDPDAAIEVRPGGSPEQQEMLFYVGNDPANAFGPDRIRMVAEEIRFQNFNADGTSSLANAEAQPASLNTRMIISPAGNVGIGATTFDQDSPEQLLVEANTNTYNAIVARGNINSYFQTNIQNLSTGSQASSDVVATADNGTETTNFINMGINNSGYLYQNGNVIETGKKNDGYILSAGQDFYIVNNNPTKDMIFTVGGTATTNEAMRITGAGERVGIANNAPNSTLSVNGTLSMAVRNVSGGTTLSATDHVIINTTNGTATWALPAANSCKGRIYRVINHGSGTLTFSTSIIVGYNTTATSLNAGAAVELISDGTNWRRMDD</sequence>
<feature type="chain" id="PRO_5029534170" evidence="1">
    <location>
        <begin position="24"/>
        <end position="943"/>
    </location>
</feature>
<dbReference type="Proteomes" id="UP000514509">
    <property type="component" value="Chromosome"/>
</dbReference>
<keyword evidence="3" id="KW-1185">Reference proteome</keyword>
<reference evidence="2 3" key="1">
    <citation type="submission" date="2020-08" db="EMBL/GenBank/DDBJ databases">
        <title>Adhaeribacter dokdonensis sp. nov., isolated from the rhizosphere of Elymus tsukushiensis, a plant native to the Dokdo Islands, Republic of Korea.</title>
        <authorList>
            <person name="Ghim S.Y."/>
        </authorList>
    </citation>
    <scope>NUCLEOTIDE SEQUENCE [LARGE SCALE GENOMIC DNA]</scope>
    <source>
        <strain evidence="2 3">KUDC8001</strain>
    </source>
</reference>
<accession>A0A7L7LCP6</accession>
<dbReference type="KEGG" id="add:HUW48_21645"/>
<evidence type="ECO:0000256" key="1">
    <source>
        <dbReference type="SAM" id="SignalP"/>
    </source>
</evidence>
<keyword evidence="1" id="KW-0732">Signal</keyword>
<dbReference type="EMBL" id="CP055153">
    <property type="protein sequence ID" value="QMU30464.1"/>
    <property type="molecule type" value="Genomic_DNA"/>
</dbReference>
<gene>
    <name evidence="2" type="ORF">HUW48_21645</name>
</gene>
<evidence type="ECO:0000313" key="3">
    <source>
        <dbReference type="Proteomes" id="UP000514509"/>
    </source>
</evidence>
<name>A0A7L7LCP6_9BACT</name>
<proteinExistence type="predicted"/>
<organism evidence="2 3">
    <name type="scientific">Adhaeribacter radiodurans</name>
    <dbReference type="NCBI Taxonomy" id="2745197"/>
    <lineage>
        <taxon>Bacteria</taxon>
        <taxon>Pseudomonadati</taxon>
        <taxon>Bacteroidota</taxon>
        <taxon>Cytophagia</taxon>
        <taxon>Cytophagales</taxon>
        <taxon>Hymenobacteraceae</taxon>
        <taxon>Adhaeribacter</taxon>
    </lineage>
</organism>
<dbReference type="AlphaFoldDB" id="A0A7L7LCP6"/>
<feature type="signal peptide" evidence="1">
    <location>
        <begin position="1"/>
        <end position="23"/>
    </location>
</feature>
<dbReference type="RefSeq" id="WP_182412911.1">
    <property type="nucleotide sequence ID" value="NZ_CP055153.1"/>
</dbReference>